<keyword evidence="4" id="KW-1185">Reference proteome</keyword>
<dbReference type="Pfam" id="PF00722">
    <property type="entry name" value="Glyco_hydro_16"/>
    <property type="match status" value="1"/>
</dbReference>
<comment type="similarity">
    <text evidence="1">Belongs to the glycosyl hydrolase 16 family.</text>
</comment>
<proteinExistence type="inferred from homology"/>
<dbReference type="GO" id="GO:0004553">
    <property type="term" value="F:hydrolase activity, hydrolyzing O-glycosyl compounds"/>
    <property type="evidence" value="ECO:0007669"/>
    <property type="project" value="InterPro"/>
</dbReference>
<gene>
    <name evidence="3" type="ORF">EV215_1005</name>
</gene>
<dbReference type="Gene3D" id="2.60.120.200">
    <property type="match status" value="1"/>
</dbReference>
<dbReference type="RefSeq" id="WP_134112896.1">
    <property type="nucleotide sequence ID" value="NZ_SOBG01000004.1"/>
</dbReference>
<dbReference type="PROSITE" id="PS51762">
    <property type="entry name" value="GH16_2"/>
    <property type="match status" value="1"/>
</dbReference>
<sequence length="269" mass="30754">MKKYLVFIILILFIGCNRGFNKTNGGIKIIDNSDKKEVVWEENFNGDKIDENIWTFEVGNGNNGWGNAELEYYTKENSELRDGKLIITAKKENKNGYQYTSSRLKTQGKFSFTYGTVEVKAKLPKGKGIWPAIWMLGENISTKGWPDCGEIDIMELLGDNPSKIYGTIHGPGYSGANGKSSNYTLSSGDFSDDFHIFKVEWDITSIKWYVDNEMYHEEKRSNISNWVFDDDFFIILNVAVGGNWPESPDINTTFPQIMEIDYIKVITYE</sequence>
<dbReference type="PANTHER" id="PTHR10963:SF55">
    <property type="entry name" value="GLYCOSIDE HYDROLASE FAMILY 16 PROTEIN"/>
    <property type="match status" value="1"/>
</dbReference>
<reference evidence="3 4" key="1">
    <citation type="submission" date="2019-03" db="EMBL/GenBank/DDBJ databases">
        <title>Genomic Encyclopedia of Type Strains, Phase IV (KMG-IV): sequencing the most valuable type-strain genomes for metagenomic binning, comparative biology and taxonomic classification.</title>
        <authorList>
            <person name="Goeker M."/>
        </authorList>
    </citation>
    <scope>NUCLEOTIDE SEQUENCE [LARGE SCALE GENOMIC DNA]</scope>
    <source>
        <strain evidence="3 4">DSM 100055</strain>
    </source>
</reference>
<dbReference type="CDD" id="cd08023">
    <property type="entry name" value="GH16_laminarinase_like"/>
    <property type="match status" value="1"/>
</dbReference>
<dbReference type="EMBL" id="SOBG01000004">
    <property type="protein sequence ID" value="TDT70460.1"/>
    <property type="molecule type" value="Genomic_DNA"/>
</dbReference>
<feature type="domain" description="GH16" evidence="2">
    <location>
        <begin position="38"/>
        <end position="269"/>
    </location>
</feature>
<comment type="caution">
    <text evidence="3">The sequence shown here is derived from an EMBL/GenBank/DDBJ whole genome shotgun (WGS) entry which is preliminary data.</text>
</comment>
<dbReference type="InterPro" id="IPR013320">
    <property type="entry name" value="ConA-like_dom_sf"/>
</dbReference>
<accession>A0AA46I605</accession>
<dbReference type="AlphaFoldDB" id="A0AA46I605"/>
<dbReference type="GO" id="GO:0005975">
    <property type="term" value="P:carbohydrate metabolic process"/>
    <property type="evidence" value="ECO:0007669"/>
    <property type="project" value="InterPro"/>
</dbReference>
<dbReference type="InterPro" id="IPR000757">
    <property type="entry name" value="Beta-glucanase-like"/>
</dbReference>
<evidence type="ECO:0000313" key="4">
    <source>
        <dbReference type="Proteomes" id="UP000294678"/>
    </source>
</evidence>
<dbReference type="PANTHER" id="PTHR10963">
    <property type="entry name" value="GLYCOSYL HYDROLASE-RELATED"/>
    <property type="match status" value="1"/>
</dbReference>
<dbReference type="PROSITE" id="PS51257">
    <property type="entry name" value="PROKAR_LIPOPROTEIN"/>
    <property type="match status" value="1"/>
</dbReference>
<dbReference type="SUPFAM" id="SSF49899">
    <property type="entry name" value="Concanavalin A-like lectins/glucanases"/>
    <property type="match status" value="1"/>
</dbReference>
<evidence type="ECO:0000256" key="1">
    <source>
        <dbReference type="ARBA" id="ARBA00006865"/>
    </source>
</evidence>
<evidence type="ECO:0000259" key="2">
    <source>
        <dbReference type="PROSITE" id="PS51762"/>
    </source>
</evidence>
<dbReference type="InterPro" id="IPR050546">
    <property type="entry name" value="Glycosyl_Hydrlase_16"/>
</dbReference>
<dbReference type="Proteomes" id="UP000294678">
    <property type="component" value="Unassembled WGS sequence"/>
</dbReference>
<keyword evidence="3" id="KW-0378">Hydrolase</keyword>
<evidence type="ECO:0000313" key="3">
    <source>
        <dbReference type="EMBL" id="TDT70460.1"/>
    </source>
</evidence>
<organism evidence="3 4">
    <name type="scientific">Hypnocyclicus thermotrophus</name>
    <dbReference type="NCBI Taxonomy" id="1627895"/>
    <lineage>
        <taxon>Bacteria</taxon>
        <taxon>Fusobacteriati</taxon>
        <taxon>Fusobacteriota</taxon>
        <taxon>Fusobacteriia</taxon>
        <taxon>Fusobacteriales</taxon>
        <taxon>Fusobacteriaceae</taxon>
        <taxon>Hypnocyclicus</taxon>
    </lineage>
</organism>
<name>A0AA46I605_9FUSO</name>
<protein>
    <submittedName>
        <fullName evidence="3">Glycosyl hydrolase family 16</fullName>
    </submittedName>
</protein>